<name>A0A3M5ZPJ4_PSESS</name>
<reference evidence="1 2" key="1">
    <citation type="submission" date="2018-08" db="EMBL/GenBank/DDBJ databases">
        <title>Recombination of ecologically and evolutionarily significant loci maintains genetic cohesion in the Pseudomonas syringae species complex.</title>
        <authorList>
            <person name="Dillon M."/>
            <person name="Thakur S."/>
            <person name="Almeida R.N.D."/>
            <person name="Weir B.S."/>
            <person name="Guttman D.S."/>
        </authorList>
    </citation>
    <scope>NUCLEOTIDE SEQUENCE [LARGE SCALE GENOMIC DNA]</scope>
    <source>
        <strain evidence="1 2">ICMP 11897</strain>
    </source>
</reference>
<comment type="caution">
    <text evidence="1">The sequence shown here is derived from an EMBL/GenBank/DDBJ whole genome shotgun (WGS) entry which is preliminary data.</text>
</comment>
<dbReference type="Proteomes" id="UP000272703">
    <property type="component" value="Unassembled WGS sequence"/>
</dbReference>
<dbReference type="EMBL" id="RBUN01000598">
    <property type="protein sequence ID" value="RMV08965.1"/>
    <property type="molecule type" value="Genomic_DNA"/>
</dbReference>
<accession>A0A3M5ZPJ4</accession>
<evidence type="ECO:0000313" key="1">
    <source>
        <dbReference type="EMBL" id="RMV08965.1"/>
    </source>
</evidence>
<evidence type="ECO:0000313" key="2">
    <source>
        <dbReference type="Proteomes" id="UP000272703"/>
    </source>
</evidence>
<protein>
    <submittedName>
        <fullName evidence="1">Uncharacterized protein</fullName>
    </submittedName>
</protein>
<gene>
    <name evidence="1" type="ORF">ALP16_102361</name>
</gene>
<sequence>MPCQHIQRAADHRDRRTKLMTGLIEKGAFPGHELLDPFQMCVYTAGNVFEFFLVVLHWQALRKVFRIELLHA</sequence>
<dbReference type="AlphaFoldDB" id="A0A3M5ZPJ4"/>
<proteinExistence type="predicted"/>
<organism evidence="1 2">
    <name type="scientific">Pseudomonas savastanoi</name>
    <name type="common">Pseudomonas syringae pv. savastanoi</name>
    <dbReference type="NCBI Taxonomy" id="29438"/>
    <lineage>
        <taxon>Bacteria</taxon>
        <taxon>Pseudomonadati</taxon>
        <taxon>Pseudomonadota</taxon>
        <taxon>Gammaproteobacteria</taxon>
        <taxon>Pseudomonadales</taxon>
        <taxon>Pseudomonadaceae</taxon>
        <taxon>Pseudomonas</taxon>
    </lineage>
</organism>